<name>A0A679IXY7_9HYPH</name>
<reference evidence="3" key="1">
    <citation type="submission" date="2019-12" db="EMBL/GenBank/DDBJ databases">
        <authorList>
            <person name="Cremers G."/>
        </authorList>
    </citation>
    <scope>NUCLEOTIDE SEQUENCE</scope>
    <source>
        <strain evidence="3">Mbul1</strain>
    </source>
</reference>
<dbReference type="EMBL" id="LR743504">
    <property type="protein sequence ID" value="CAA2101196.1"/>
    <property type="molecule type" value="Genomic_DNA"/>
</dbReference>
<dbReference type="Pfam" id="PF06904">
    <property type="entry name" value="Extensin-like_C"/>
    <property type="match status" value="1"/>
</dbReference>
<feature type="compositionally biased region" description="Basic residues" evidence="1">
    <location>
        <begin position="399"/>
        <end position="409"/>
    </location>
</feature>
<dbReference type="AlphaFoldDB" id="A0A679IXY7"/>
<dbReference type="InterPro" id="IPR009683">
    <property type="entry name" value="Extensin-like_C"/>
</dbReference>
<accession>A0A679IXY7</accession>
<gene>
    <name evidence="3" type="ORF">MBUL_01054</name>
</gene>
<organism evidence="3">
    <name type="scientific">Methylobacterium bullatum</name>
    <dbReference type="NCBI Taxonomy" id="570505"/>
    <lineage>
        <taxon>Bacteria</taxon>
        <taxon>Pseudomonadati</taxon>
        <taxon>Pseudomonadota</taxon>
        <taxon>Alphaproteobacteria</taxon>
        <taxon>Hyphomicrobiales</taxon>
        <taxon>Methylobacteriaceae</taxon>
        <taxon>Methylobacterium</taxon>
    </lineage>
</organism>
<evidence type="ECO:0000313" key="3">
    <source>
        <dbReference type="EMBL" id="CAA2101196.1"/>
    </source>
</evidence>
<feature type="region of interest" description="Disordered" evidence="1">
    <location>
        <begin position="228"/>
        <end position="409"/>
    </location>
</feature>
<dbReference type="PROSITE" id="PS51257">
    <property type="entry name" value="PROKAR_LIPOPROTEIN"/>
    <property type="match status" value="1"/>
</dbReference>
<feature type="domain" description="Extensin-like C-terminal" evidence="2">
    <location>
        <begin position="39"/>
        <end position="219"/>
    </location>
</feature>
<feature type="compositionally biased region" description="Basic residues" evidence="1">
    <location>
        <begin position="306"/>
        <end position="338"/>
    </location>
</feature>
<feature type="compositionally biased region" description="Pro residues" evidence="1">
    <location>
        <begin position="282"/>
        <end position="292"/>
    </location>
</feature>
<evidence type="ECO:0000259" key="2">
    <source>
        <dbReference type="Pfam" id="PF06904"/>
    </source>
</evidence>
<proteinExistence type="predicted"/>
<evidence type="ECO:0000256" key="1">
    <source>
        <dbReference type="SAM" id="MobiDB-lite"/>
    </source>
</evidence>
<sequence>MWRSVLAFSVLGLIGAGLTGCGRSPFESREAWRDQTEQACNAKRLVETTEFVTPAKEINGPGVCGMLQPYRITRLGKGSVVLKQRMTLACPALAEAEAWLADTIQPAANLYFGQPVAEINAGSYACRGRNNQAGAKLSEHSFGNAVDIMSFKLADGYVITVKGGWRGTEAEQGFLREVFVGACARFSTVLAPGSNVFHYDHIHVDLARHDPRGLKRICQPLLKFTPQLGADGVPRPVSRPRPVERQPAPPQAPSISKRTIPTAWRRCPRTGARPGRARRSPARPPPAFPLPPRRIGRLPPMPPPRRPGRYSARRHRVWPPRRPMPNRRRASRRSRCRLPPRASRTRSTEGRTVFRSPQDGMKATPPGLLRLTPPGQTPSSPDERTPAKRRRHAPEFPRHRPGPRPRPRG</sequence>
<feature type="compositionally biased region" description="Low complexity" evidence="1">
    <location>
        <begin position="364"/>
        <end position="378"/>
    </location>
</feature>
<protein>
    <recommendedName>
        <fullName evidence="2">Extensin-like C-terminal domain-containing protein</fullName>
    </recommendedName>
</protein>